<accession>H6L353</accession>
<dbReference type="HOGENOM" id="CLU_106710_3_3_10"/>
<dbReference type="Proteomes" id="UP000007519">
    <property type="component" value="Chromosome"/>
</dbReference>
<name>H6L353_SAPGL</name>
<dbReference type="GO" id="GO:0004222">
    <property type="term" value="F:metalloendopeptidase activity"/>
    <property type="evidence" value="ECO:0007669"/>
    <property type="project" value="InterPro"/>
</dbReference>
<evidence type="ECO:0000256" key="4">
    <source>
        <dbReference type="ARBA" id="ARBA00022759"/>
    </source>
</evidence>
<keyword evidence="9" id="KW-1185">Reference proteome</keyword>
<dbReference type="Gene3D" id="3.40.390.30">
    <property type="entry name" value="Metalloproteases ('zincins'), catalytic domain"/>
    <property type="match status" value="1"/>
</dbReference>
<dbReference type="eggNOG" id="COG0319">
    <property type="taxonomic scope" value="Bacteria"/>
</dbReference>
<dbReference type="SUPFAM" id="SSF55486">
    <property type="entry name" value="Metalloproteases ('zincins'), catalytic domain"/>
    <property type="match status" value="1"/>
</dbReference>
<evidence type="ECO:0000256" key="1">
    <source>
        <dbReference type="ARBA" id="ARBA00010875"/>
    </source>
</evidence>
<evidence type="ECO:0000313" key="9">
    <source>
        <dbReference type="Proteomes" id="UP000007519"/>
    </source>
</evidence>
<evidence type="ECO:0000256" key="6">
    <source>
        <dbReference type="ARBA" id="ARBA00022833"/>
    </source>
</evidence>
<evidence type="ECO:0000256" key="5">
    <source>
        <dbReference type="ARBA" id="ARBA00022801"/>
    </source>
</evidence>
<keyword evidence="5 7" id="KW-0378">Hydrolase</keyword>
<keyword evidence="3 7" id="KW-0479">Metal-binding</keyword>
<keyword evidence="6 7" id="KW-0862">Zinc</keyword>
<dbReference type="Pfam" id="PF02130">
    <property type="entry name" value="YbeY"/>
    <property type="match status" value="1"/>
</dbReference>
<comment type="cofactor">
    <cofactor evidence="7">
        <name>Zn(2+)</name>
        <dbReference type="ChEBI" id="CHEBI:29105"/>
    </cofactor>
    <text evidence="7">Binds 1 zinc ion.</text>
</comment>
<dbReference type="InterPro" id="IPR023091">
    <property type="entry name" value="MetalPrtase_cat_dom_sf_prd"/>
</dbReference>
<dbReference type="KEGG" id="sgn:SGRA_2151"/>
<dbReference type="GO" id="GO:0008270">
    <property type="term" value="F:zinc ion binding"/>
    <property type="evidence" value="ECO:0007669"/>
    <property type="project" value="UniProtKB-UniRule"/>
</dbReference>
<comment type="subcellular location">
    <subcellularLocation>
        <location evidence="7">Cytoplasm</location>
    </subcellularLocation>
</comment>
<dbReference type="EMBL" id="CP002831">
    <property type="protein sequence ID" value="AFC24880.1"/>
    <property type="molecule type" value="Genomic_DNA"/>
</dbReference>
<dbReference type="InterPro" id="IPR002036">
    <property type="entry name" value="YbeY"/>
</dbReference>
<dbReference type="OrthoDB" id="9811984at2"/>
<reference evidence="8 9" key="1">
    <citation type="journal article" date="2012" name="Stand. Genomic Sci.">
        <title>Complete genome sequencing and analysis of Saprospira grandis str. Lewin, a predatory marine bacterium.</title>
        <authorList>
            <person name="Saw J.H."/>
            <person name="Yuryev A."/>
            <person name="Kanbe M."/>
            <person name="Hou S."/>
            <person name="Young A.G."/>
            <person name="Aizawa S."/>
            <person name="Alam M."/>
        </authorList>
    </citation>
    <scope>NUCLEOTIDE SEQUENCE [LARGE SCALE GENOMIC DNA]</scope>
    <source>
        <strain evidence="8 9">Lewin</strain>
    </source>
</reference>
<organism evidence="8 9">
    <name type="scientific">Saprospira grandis (strain Lewin)</name>
    <dbReference type="NCBI Taxonomy" id="984262"/>
    <lineage>
        <taxon>Bacteria</taxon>
        <taxon>Pseudomonadati</taxon>
        <taxon>Bacteroidota</taxon>
        <taxon>Saprospiria</taxon>
        <taxon>Saprospirales</taxon>
        <taxon>Saprospiraceae</taxon>
        <taxon>Saprospira</taxon>
    </lineage>
</organism>
<dbReference type="PANTHER" id="PTHR46986">
    <property type="entry name" value="ENDORIBONUCLEASE YBEY, CHLOROPLASTIC"/>
    <property type="match status" value="1"/>
</dbReference>
<sequence length="145" mass="16816">MIEFYTEDIDYKLPQAEQMESWLQAIAKREGLDIEALSFIFCSDAYLLPMNQEYLQHDTLTDVITFQYQEEGEPVSGDIFISVERCRENAEKFEVSAQNEIHRVMAHGLLHLLGYKDKSKEEAELMRQKENESLALLAQYAQSDA</sequence>
<proteinExistence type="inferred from homology"/>
<keyword evidence="4 7" id="KW-0255">Endonuclease</keyword>
<dbReference type="PANTHER" id="PTHR46986:SF1">
    <property type="entry name" value="ENDORIBONUCLEASE YBEY, CHLOROPLASTIC"/>
    <property type="match status" value="1"/>
</dbReference>
<evidence type="ECO:0000256" key="7">
    <source>
        <dbReference type="HAMAP-Rule" id="MF_00009"/>
    </source>
</evidence>
<dbReference type="STRING" id="984262.SGRA_2151"/>
<keyword evidence="7" id="KW-0963">Cytoplasm</keyword>
<dbReference type="InterPro" id="IPR020549">
    <property type="entry name" value="YbeY_CS"/>
</dbReference>
<dbReference type="GO" id="GO:0004521">
    <property type="term" value="F:RNA endonuclease activity"/>
    <property type="evidence" value="ECO:0007669"/>
    <property type="project" value="UniProtKB-UniRule"/>
</dbReference>
<keyword evidence="7" id="KW-0698">rRNA processing</keyword>
<comment type="similarity">
    <text evidence="1 7">Belongs to the endoribonuclease YbeY family.</text>
</comment>
<gene>
    <name evidence="7" type="primary">ybeY</name>
    <name evidence="8" type="ordered locus">SGRA_2151</name>
</gene>
<feature type="binding site" evidence="7">
    <location>
        <position position="111"/>
    </location>
    <ligand>
        <name>Zn(2+)</name>
        <dbReference type="ChEBI" id="CHEBI:29105"/>
        <note>catalytic</note>
    </ligand>
</feature>
<evidence type="ECO:0000256" key="2">
    <source>
        <dbReference type="ARBA" id="ARBA00022722"/>
    </source>
</evidence>
<evidence type="ECO:0000256" key="3">
    <source>
        <dbReference type="ARBA" id="ARBA00022723"/>
    </source>
</evidence>
<keyword evidence="7" id="KW-0690">Ribosome biogenesis</keyword>
<protein>
    <recommendedName>
        <fullName evidence="7">Endoribonuclease YbeY</fullName>
        <ecNumber evidence="7">3.1.-.-</ecNumber>
    </recommendedName>
</protein>
<keyword evidence="2 7" id="KW-0540">Nuclease</keyword>
<evidence type="ECO:0000313" key="8">
    <source>
        <dbReference type="EMBL" id="AFC24880.1"/>
    </source>
</evidence>
<dbReference type="NCBIfam" id="TIGR00043">
    <property type="entry name" value="rRNA maturation RNase YbeY"/>
    <property type="match status" value="1"/>
</dbReference>
<dbReference type="PROSITE" id="PS01306">
    <property type="entry name" value="UPF0054"/>
    <property type="match status" value="1"/>
</dbReference>
<dbReference type="AlphaFoldDB" id="H6L353"/>
<feature type="binding site" evidence="7">
    <location>
        <position position="107"/>
    </location>
    <ligand>
        <name>Zn(2+)</name>
        <dbReference type="ChEBI" id="CHEBI:29105"/>
        <note>catalytic</note>
    </ligand>
</feature>
<dbReference type="HAMAP" id="MF_00009">
    <property type="entry name" value="Endoribonucl_YbeY"/>
    <property type="match status" value="1"/>
</dbReference>
<dbReference type="GO" id="GO:0006364">
    <property type="term" value="P:rRNA processing"/>
    <property type="evidence" value="ECO:0007669"/>
    <property type="project" value="UniProtKB-UniRule"/>
</dbReference>
<feature type="binding site" evidence="7">
    <location>
        <position position="117"/>
    </location>
    <ligand>
        <name>Zn(2+)</name>
        <dbReference type="ChEBI" id="CHEBI:29105"/>
        <note>catalytic</note>
    </ligand>
</feature>
<dbReference type="RefSeq" id="WP_015692498.1">
    <property type="nucleotide sequence ID" value="NC_016940.1"/>
</dbReference>
<dbReference type="GO" id="GO:0005737">
    <property type="term" value="C:cytoplasm"/>
    <property type="evidence" value="ECO:0007669"/>
    <property type="project" value="UniProtKB-SubCell"/>
</dbReference>
<dbReference type="EC" id="3.1.-.-" evidence="7"/>
<comment type="function">
    <text evidence="7">Single strand-specific metallo-endoribonuclease involved in late-stage 70S ribosome quality control and in maturation of the 3' terminus of the 16S rRNA.</text>
</comment>